<keyword evidence="1 4" id="KW-0808">Transferase</keyword>
<dbReference type="EMBL" id="PVEO01000016">
    <property type="protein sequence ID" value="PQV44897.1"/>
    <property type="molecule type" value="Genomic_DNA"/>
</dbReference>
<dbReference type="SUPFAM" id="SSF53448">
    <property type="entry name" value="Nucleotide-diphospho-sugar transferases"/>
    <property type="match status" value="1"/>
</dbReference>
<evidence type="ECO:0000256" key="1">
    <source>
        <dbReference type="ARBA" id="ARBA00022679"/>
    </source>
</evidence>
<name>A0A362X7N7_9FLAO</name>
<dbReference type="RefSeq" id="WP_105474832.1">
    <property type="nucleotide sequence ID" value="NZ_PVEO01000016.1"/>
</dbReference>
<dbReference type="PANTHER" id="PTHR43685">
    <property type="entry name" value="GLYCOSYLTRANSFERASE"/>
    <property type="match status" value="1"/>
</dbReference>
<dbReference type="PANTHER" id="PTHR43685:SF3">
    <property type="entry name" value="SLR2126 PROTEIN"/>
    <property type="match status" value="1"/>
</dbReference>
<sequence>MSAIEVSVIISTYNKPAYLEKVLWSYQFQTFKNFEVVIADDGSTDDTKMLIKKIAKKVNYSIQHVWQPDDGFQKTKILNKATVAAKAKYLIYTDGDCVARNDFISTHIALRHNGIALSGGYFKLTESVSRKITLDVIASQVCFSAHWLLQNGQPKSFKMSKLSTSKIKTTILNVITPTKATFDGMNVSAWKQDILAVNGFDERMEYGGEDRELGERLMNYGIKFKQIRYSAVCLHLYHERPYKRKDILTNNKIIRVATKKQRSVYTAYGIVKTNN</sequence>
<dbReference type="Proteomes" id="UP000251545">
    <property type="component" value="Unassembled WGS sequence"/>
</dbReference>
<dbReference type="Pfam" id="PF02709">
    <property type="entry name" value="Glyco_transf_7C"/>
    <property type="match status" value="1"/>
</dbReference>
<protein>
    <submittedName>
        <fullName evidence="4">Glycosyltransferase involved in cell wall biosynthesis</fullName>
    </submittedName>
</protein>
<feature type="domain" description="Glycosyltransferase 2-like" evidence="2">
    <location>
        <begin position="7"/>
        <end position="108"/>
    </location>
</feature>
<evidence type="ECO:0000259" key="3">
    <source>
        <dbReference type="Pfam" id="PF02709"/>
    </source>
</evidence>
<dbReference type="Pfam" id="PF00535">
    <property type="entry name" value="Glycos_transf_2"/>
    <property type="match status" value="1"/>
</dbReference>
<evidence type="ECO:0000313" key="4">
    <source>
        <dbReference type="EMBL" id="PQV44897.1"/>
    </source>
</evidence>
<organism evidence="4 5">
    <name type="scientific">Jejuia pallidilutea</name>
    <dbReference type="NCBI Taxonomy" id="504487"/>
    <lineage>
        <taxon>Bacteria</taxon>
        <taxon>Pseudomonadati</taxon>
        <taxon>Bacteroidota</taxon>
        <taxon>Flavobacteriia</taxon>
        <taxon>Flavobacteriales</taxon>
        <taxon>Flavobacteriaceae</taxon>
        <taxon>Jejuia</taxon>
    </lineage>
</organism>
<reference evidence="4 5" key="1">
    <citation type="submission" date="2018-02" db="EMBL/GenBank/DDBJ databases">
        <title>Genomic Encyclopedia of Archaeal and Bacterial Type Strains, Phase II (KMG-II): from individual species to whole genera.</title>
        <authorList>
            <person name="Goeker M."/>
        </authorList>
    </citation>
    <scope>NUCLEOTIDE SEQUENCE [LARGE SCALE GENOMIC DNA]</scope>
    <source>
        <strain evidence="4 5">DSM 21165</strain>
    </source>
</reference>
<dbReference type="InterPro" id="IPR029044">
    <property type="entry name" value="Nucleotide-diphossugar_trans"/>
</dbReference>
<evidence type="ECO:0000259" key="2">
    <source>
        <dbReference type="Pfam" id="PF00535"/>
    </source>
</evidence>
<dbReference type="InterPro" id="IPR001173">
    <property type="entry name" value="Glyco_trans_2-like"/>
</dbReference>
<dbReference type="InterPro" id="IPR050834">
    <property type="entry name" value="Glycosyltransf_2"/>
</dbReference>
<dbReference type="CDD" id="cd06420">
    <property type="entry name" value="GT2_Chondriotin_Pol_N"/>
    <property type="match status" value="1"/>
</dbReference>
<dbReference type="InterPro" id="IPR027791">
    <property type="entry name" value="Galactosyl_T_C"/>
</dbReference>
<accession>A0A362X7N7</accession>
<comment type="caution">
    <text evidence="4">The sequence shown here is derived from an EMBL/GenBank/DDBJ whole genome shotgun (WGS) entry which is preliminary data.</text>
</comment>
<gene>
    <name evidence="4" type="ORF">CLV33_11614</name>
</gene>
<dbReference type="Gene3D" id="3.90.550.10">
    <property type="entry name" value="Spore Coat Polysaccharide Biosynthesis Protein SpsA, Chain A"/>
    <property type="match status" value="1"/>
</dbReference>
<evidence type="ECO:0000313" key="5">
    <source>
        <dbReference type="Proteomes" id="UP000251545"/>
    </source>
</evidence>
<proteinExistence type="predicted"/>
<dbReference type="AlphaFoldDB" id="A0A362X7N7"/>
<feature type="domain" description="Galactosyltransferase C-terminal" evidence="3">
    <location>
        <begin position="181"/>
        <end position="238"/>
    </location>
</feature>
<dbReference type="GO" id="GO:0016740">
    <property type="term" value="F:transferase activity"/>
    <property type="evidence" value="ECO:0007669"/>
    <property type="project" value="UniProtKB-KW"/>
</dbReference>